<organism evidence="2 3">
    <name type="scientific">Panagrolaimus superbus</name>
    <dbReference type="NCBI Taxonomy" id="310955"/>
    <lineage>
        <taxon>Eukaryota</taxon>
        <taxon>Metazoa</taxon>
        <taxon>Ecdysozoa</taxon>
        <taxon>Nematoda</taxon>
        <taxon>Chromadorea</taxon>
        <taxon>Rhabditida</taxon>
        <taxon>Tylenchina</taxon>
        <taxon>Panagrolaimomorpha</taxon>
        <taxon>Panagrolaimoidea</taxon>
        <taxon>Panagrolaimidae</taxon>
        <taxon>Panagrolaimus</taxon>
    </lineage>
</organism>
<protein>
    <submittedName>
        <fullName evidence="3">Uncharacterized protein</fullName>
    </submittedName>
</protein>
<evidence type="ECO:0000313" key="2">
    <source>
        <dbReference type="Proteomes" id="UP000887577"/>
    </source>
</evidence>
<feature type="compositionally biased region" description="Basic and acidic residues" evidence="1">
    <location>
        <begin position="267"/>
        <end position="278"/>
    </location>
</feature>
<feature type="compositionally biased region" description="Gly residues" evidence="1">
    <location>
        <begin position="111"/>
        <end position="122"/>
    </location>
</feature>
<reference evidence="3" key="1">
    <citation type="submission" date="2022-11" db="UniProtKB">
        <authorList>
            <consortium name="WormBaseParasite"/>
        </authorList>
    </citation>
    <scope>IDENTIFICATION</scope>
</reference>
<keyword evidence="2" id="KW-1185">Reference proteome</keyword>
<name>A0A914Y937_9BILA</name>
<evidence type="ECO:0000256" key="1">
    <source>
        <dbReference type="SAM" id="MobiDB-lite"/>
    </source>
</evidence>
<dbReference type="AlphaFoldDB" id="A0A914Y937"/>
<dbReference type="WBParaSite" id="PSU_v2.g15789.t1">
    <property type="protein sequence ID" value="PSU_v2.g15789.t1"/>
    <property type="gene ID" value="PSU_v2.g15789"/>
</dbReference>
<evidence type="ECO:0000313" key="3">
    <source>
        <dbReference type="WBParaSite" id="PSU_v2.g15789.t1"/>
    </source>
</evidence>
<dbReference type="Proteomes" id="UP000887577">
    <property type="component" value="Unplaced"/>
</dbReference>
<feature type="region of interest" description="Disordered" evidence="1">
    <location>
        <begin position="259"/>
        <end position="278"/>
    </location>
</feature>
<feature type="compositionally biased region" description="Polar residues" evidence="1">
    <location>
        <begin position="128"/>
        <end position="155"/>
    </location>
</feature>
<accession>A0A914Y937</accession>
<sequence length="344" mass="38842">MKPVPLKNKDEIFEEVVKQLRRLIMSDQYTVEWLENESRQETEYPIQELAVQAGYQTTKEFLHEEFYDYVEFVDSQSIRAGPDLYDFNDEVMKDCLSLHARTVPKIRRGRGGNYGGGGGGRAGIPDYRNSQPSSSRAPLNRQQQPSNYSSMNFRQRSPPFIRNRSSPSPPIQTPFTRKRSPLSVIPPNFVEQSSLIHCSSSNIMAGPPPGFENPEKSHRQINIDSTEAYDNIQASSVYPPSSVSDDDPFDVKTVKIINGASCNNSSPDHRPPPDPKNARFEEAEKKLQTFIPSPPGYSIPQEPAVKTLASNKYESFEDEEEFFDALDDPQLMKLPACLSKMISK</sequence>
<proteinExistence type="predicted"/>
<feature type="region of interest" description="Disordered" evidence="1">
    <location>
        <begin position="106"/>
        <end position="183"/>
    </location>
</feature>